<dbReference type="KEGG" id="hcb:HCBAA847_1755"/>
<name>A0AAI8MNH9_9HELI</name>
<feature type="transmembrane region" description="Helical" evidence="1">
    <location>
        <begin position="31"/>
        <end position="50"/>
    </location>
</feature>
<evidence type="ECO:0000256" key="1">
    <source>
        <dbReference type="SAM" id="Phobius"/>
    </source>
</evidence>
<protein>
    <submittedName>
        <fullName evidence="2">Uncharacterized protein</fullName>
    </submittedName>
</protein>
<dbReference type="Proteomes" id="UP000006036">
    <property type="component" value="Chromosome 1"/>
</dbReference>
<evidence type="ECO:0000313" key="3">
    <source>
        <dbReference type="EMBL" id="EFR45601.1"/>
    </source>
</evidence>
<keyword evidence="1" id="KW-0472">Membrane</keyword>
<dbReference type="AlphaFoldDB" id="A0AAI8MNH9"/>
<reference evidence="3" key="1">
    <citation type="submission" date="2008-08" db="EMBL/GenBank/DDBJ databases">
        <title>Annotation of Helicobacter cinaedi strain CCUG 18818.</title>
        <authorList>
            <consortium name="The Broad Institute Genome Sequencing Platform"/>
            <person name="Fox J.G."/>
            <person name="Shen Z."/>
            <person name="Charoenlap N."/>
            <person name="Schauer D.B."/>
            <person name="Ward D."/>
            <person name="Mehta T."/>
            <person name="Young S."/>
            <person name="Jaffe D."/>
            <person name="Gnerre S."/>
            <person name="Berlin A."/>
            <person name="Heiman D."/>
            <person name="Hepburn T."/>
            <person name="Shea T."/>
            <person name="Sykes S."/>
            <person name="Alvarado L."/>
            <person name="Kodira C."/>
            <person name="Borodovsky M."/>
            <person name="Lander E."/>
            <person name="Galagan J."/>
            <person name="Nusbaum C."/>
            <person name="Birren B."/>
        </authorList>
    </citation>
    <scope>NUCLEOTIDE SEQUENCE</scope>
    <source>
        <strain evidence="3">CCUG 18818</strain>
    </source>
</reference>
<reference evidence="4" key="4">
    <citation type="journal article" date="2014" name="Genome Announc.">
        <title>Draft genome sequences of six enterohepatic helicobacter species isolated from humans and one from rhesus macaques.</title>
        <authorList>
            <person name="Shen Z."/>
            <person name="Sheh A."/>
            <person name="Young S.K."/>
            <person name="Abouelliel A."/>
            <person name="Ward D.V."/>
            <person name="Earl A.M."/>
            <person name="Fox J.G."/>
        </authorList>
    </citation>
    <scope>NUCLEOTIDE SEQUENCE [LARGE SCALE GENOMIC DNA]</scope>
    <source>
        <strain evidence="4">CCUG 18818</strain>
    </source>
</reference>
<proteinExistence type="predicted"/>
<dbReference type="EMBL" id="AP012492">
    <property type="protein sequence ID" value="BAM32975.1"/>
    <property type="molecule type" value="Genomic_DNA"/>
</dbReference>
<dbReference type="Proteomes" id="UP000005755">
    <property type="component" value="Unassembled WGS sequence"/>
</dbReference>
<reference evidence="2 5" key="2">
    <citation type="journal article" date="2012" name="J. Bacteriol.">
        <title>Complete Genome Sequence of Helicobacter cinaedi Type Strain ATCC BAA-847.</title>
        <authorList>
            <person name="Miyoshi-Akiyama T."/>
            <person name="Takeshita N."/>
            <person name="Ohmagari N."/>
            <person name="Kirikae T."/>
        </authorList>
    </citation>
    <scope>NUCLEOTIDE SEQUENCE [LARGE SCALE GENOMIC DNA]</scope>
    <source>
        <strain evidence="2 5">ATCC BAA-847</strain>
    </source>
</reference>
<organism evidence="2 5">
    <name type="scientific">Helicobacter cinaedi CCUG 18818 = ATCC BAA-847</name>
    <dbReference type="NCBI Taxonomy" id="537971"/>
    <lineage>
        <taxon>Bacteria</taxon>
        <taxon>Pseudomonadati</taxon>
        <taxon>Campylobacterota</taxon>
        <taxon>Epsilonproteobacteria</taxon>
        <taxon>Campylobacterales</taxon>
        <taxon>Helicobacteraceae</taxon>
        <taxon>Helicobacter</taxon>
    </lineage>
</organism>
<keyword evidence="1" id="KW-1133">Transmembrane helix</keyword>
<accession>A0AAI8MNH9</accession>
<dbReference type="RefSeq" id="WP_002955424.1">
    <property type="nucleotide sequence ID" value="NC_020555.1"/>
</dbReference>
<evidence type="ECO:0000313" key="2">
    <source>
        <dbReference type="EMBL" id="BAM32975.1"/>
    </source>
</evidence>
<dbReference type="EMBL" id="DS990391">
    <property type="protein sequence ID" value="EFR45601.1"/>
    <property type="molecule type" value="Genomic_DNA"/>
</dbReference>
<reference evidence="2" key="3">
    <citation type="submission" date="2012-07" db="EMBL/GenBank/DDBJ databases">
        <authorList>
            <person name="Akiyama T."/>
            <person name="Takeshita N."/>
            <person name="Ohmagari N."/>
            <person name="Kirikae T."/>
        </authorList>
    </citation>
    <scope>NUCLEOTIDE SEQUENCE</scope>
    <source>
        <strain evidence="2">ATCC BAA-847</strain>
    </source>
</reference>
<evidence type="ECO:0000313" key="5">
    <source>
        <dbReference type="Proteomes" id="UP000006036"/>
    </source>
</evidence>
<keyword evidence="4" id="KW-1185">Reference proteome</keyword>
<keyword evidence="1" id="KW-0812">Transmembrane</keyword>
<evidence type="ECO:0000313" key="4">
    <source>
        <dbReference type="Proteomes" id="UP000005755"/>
    </source>
</evidence>
<sequence>MGYFIFILLLFLFVAIGLVFAKSKLSTKTKVILGICILSLAILIGVYNLLQNKQTQNLERLKTAFVSETPLICNFQGKQLRVTTQSFTLSNGTMSFQGRADSKYNRIIIPLQDCDIESESADSKTNNAES</sequence>
<dbReference type="GeneID" id="66539972"/>
<gene>
    <name evidence="2" type="ORF">HCBAA847_1755</name>
    <name evidence="3" type="ORF">HCCG_00147</name>
</gene>